<accession>A0A1F7S0J1</accession>
<gene>
    <name evidence="2" type="ORF">A2W05_09780</name>
</gene>
<proteinExistence type="predicted"/>
<evidence type="ECO:0000256" key="1">
    <source>
        <dbReference type="SAM" id="Phobius"/>
    </source>
</evidence>
<comment type="caution">
    <text evidence="2">The sequence shown here is derived from an EMBL/GenBank/DDBJ whole genome shotgun (WGS) entry which is preliminary data.</text>
</comment>
<name>A0A1F7S0J1_9BACT</name>
<dbReference type="AlphaFoldDB" id="A0A1F7S0J1"/>
<keyword evidence="1" id="KW-1133">Transmembrane helix</keyword>
<keyword evidence="1" id="KW-0472">Membrane</keyword>
<dbReference type="EMBL" id="MGDE01000044">
    <property type="protein sequence ID" value="OGL47322.1"/>
    <property type="molecule type" value="Genomic_DNA"/>
</dbReference>
<evidence type="ECO:0000313" key="2">
    <source>
        <dbReference type="EMBL" id="OGL47322.1"/>
    </source>
</evidence>
<protein>
    <submittedName>
        <fullName evidence="2">Uncharacterized protein</fullName>
    </submittedName>
</protein>
<dbReference type="Proteomes" id="UP000178797">
    <property type="component" value="Unassembled WGS sequence"/>
</dbReference>
<keyword evidence="1" id="KW-0812">Transmembrane</keyword>
<organism evidence="2 3">
    <name type="scientific">Candidatus Schekmanbacteria bacterium RBG_16_38_10</name>
    <dbReference type="NCBI Taxonomy" id="1817879"/>
    <lineage>
        <taxon>Bacteria</taxon>
        <taxon>Candidatus Schekmaniibacteriota</taxon>
    </lineage>
</organism>
<feature type="transmembrane region" description="Helical" evidence="1">
    <location>
        <begin position="32"/>
        <end position="57"/>
    </location>
</feature>
<evidence type="ECO:0000313" key="3">
    <source>
        <dbReference type="Proteomes" id="UP000178797"/>
    </source>
</evidence>
<reference evidence="2 3" key="1">
    <citation type="journal article" date="2016" name="Nat. Commun.">
        <title>Thousands of microbial genomes shed light on interconnected biogeochemical processes in an aquifer system.</title>
        <authorList>
            <person name="Anantharaman K."/>
            <person name="Brown C.T."/>
            <person name="Hug L.A."/>
            <person name="Sharon I."/>
            <person name="Castelle C.J."/>
            <person name="Probst A.J."/>
            <person name="Thomas B.C."/>
            <person name="Singh A."/>
            <person name="Wilkins M.J."/>
            <person name="Karaoz U."/>
            <person name="Brodie E.L."/>
            <person name="Williams K.H."/>
            <person name="Hubbard S.S."/>
            <person name="Banfield J.F."/>
        </authorList>
    </citation>
    <scope>NUCLEOTIDE SEQUENCE [LARGE SCALE GENOMIC DNA]</scope>
</reference>
<sequence>MNKYGPGERLNSARYTLPVIPARRERVGLGTLILIGVNRLLDLAVAAFVIYLVYILIMRQDILVAILTYGIR</sequence>